<comment type="caution">
    <text evidence="3">The sequence shown here is derived from an EMBL/GenBank/DDBJ whole genome shotgun (WGS) entry which is preliminary data.</text>
</comment>
<keyword evidence="2" id="KW-0472">Membrane</keyword>
<feature type="compositionally biased region" description="Basic and acidic residues" evidence="1">
    <location>
        <begin position="431"/>
        <end position="449"/>
    </location>
</feature>
<sequence>MSKSESENTFDLDKFITNSVLKNTKLFKFYQSLDAQKETNNNIPTLGGDGQKKKLSEQDKHLAELKKNLENIFSKWDSIYNSTDYGKIKCYEYLKYWLYGKMAEKKLNFFRIRELNEYLKEFIKKKFSITDEDDFTRNFIKNAPIEVLHNKKILYDFSEYYIYLNDELSKIDENVKGKYCKYITHIFELYHKLYEEDRQWGLSHRYEDELKLFRTTFKKENALASLKSKCNIDNLLIESFKDVKTTHTLEENHFRRRATSNRYDNNFTNIKNEYKQVLEELPSFQIYKELVSDVNDNEYKSDYCDKLSESNDNDNIKKMCIKVLRNLTKLPELAQMKNETHTDQCLYLNFWMYDELSQIYKNTDKHIFDVPKIAKFRDANIDINKDLIKKDWSKNYYDLFPPPPPRTNTTDADSQNSDTNAVAQISQENPKSPEAKANEGGQEGKENKAAEAPVVNNEPESTVSKQATQASADNPGPQGYRDDQTTESPQEIINYKAYSKYNPCFFNYNCRFSECREMKHLYEYFKDYKTIKEKIICGQGRHDKYFKYLTYISSIYNKHKDEEGCCSWGANMCPNYFLQCDEAYDPRKLLEAIESENLAECSRIKESAGDIKTEAQSVEDKLRNSMYIKYMTCSYIPGSHFNKKGLICQQQSQRPHINNKFLSRYSSYNPPINISKPISKNITVNGKPMNVVLISNPKASITEEDLSKSETVDLSKSTSGYYSTLFPEVTEKVRAYYLEEAEKACPKGQSVKDMSEYCRKSKQYNDIINGAKLQPEKRIEVGDTQNLEDIDAPADTSFLNDILQQLPVRMGAVSLASLGAVTMFFMYYKFTPLGSWLRNAIGGGEKMKHGNHGEPHIPLNYQQDHMPQNSQRKRIKIAYQTS</sequence>
<feature type="compositionally biased region" description="Polar residues" evidence="1">
    <location>
        <begin position="407"/>
        <end position="430"/>
    </location>
</feature>
<dbReference type="AlphaFoldDB" id="A0A8S4H5P9"/>
<gene>
    <name evidence="3" type="ORF">PVW1_120087800</name>
</gene>
<evidence type="ECO:0000256" key="2">
    <source>
        <dbReference type="SAM" id="Phobius"/>
    </source>
</evidence>
<feature type="compositionally biased region" description="Polar residues" evidence="1">
    <location>
        <begin position="458"/>
        <end position="472"/>
    </location>
</feature>
<feature type="transmembrane region" description="Helical" evidence="2">
    <location>
        <begin position="806"/>
        <end position="828"/>
    </location>
</feature>
<proteinExistence type="predicted"/>
<reference evidence="3" key="1">
    <citation type="submission" date="2021-09" db="EMBL/GenBank/DDBJ databases">
        <authorList>
            <consortium name="Pathogen Informatics"/>
        </authorList>
    </citation>
    <scope>NUCLEOTIDE SEQUENCE</scope>
    <source>
        <strain evidence="3">PvW1</strain>
    </source>
</reference>
<evidence type="ECO:0000256" key="1">
    <source>
        <dbReference type="SAM" id="MobiDB-lite"/>
    </source>
</evidence>
<evidence type="ECO:0000313" key="3">
    <source>
        <dbReference type="EMBL" id="CAG9474093.1"/>
    </source>
</evidence>
<feature type="region of interest" description="Disordered" evidence="1">
    <location>
        <begin position="847"/>
        <end position="872"/>
    </location>
</feature>
<evidence type="ECO:0000313" key="4">
    <source>
        <dbReference type="Proteomes" id="UP000779233"/>
    </source>
</evidence>
<protein>
    <submittedName>
        <fullName evidence="3">(malaria parasite P. vivax) hypothetical protein</fullName>
    </submittedName>
</protein>
<name>A0A8S4H5P9_PLAVI</name>
<feature type="compositionally biased region" description="Polar residues" evidence="1">
    <location>
        <begin position="860"/>
        <end position="870"/>
    </location>
</feature>
<dbReference type="EMBL" id="CAJZCX010000004">
    <property type="protein sequence ID" value="CAG9474093.1"/>
    <property type="molecule type" value="Genomic_DNA"/>
</dbReference>
<keyword evidence="2" id="KW-0812">Transmembrane</keyword>
<dbReference type="InterPro" id="IPR008780">
    <property type="entry name" value="Plasmodium_Vir"/>
</dbReference>
<keyword evidence="2" id="KW-1133">Transmembrane helix</keyword>
<dbReference type="Proteomes" id="UP000779233">
    <property type="component" value="Unassembled WGS sequence"/>
</dbReference>
<dbReference type="VEuPathDB" id="PlasmoDB:PVPAM_040036600"/>
<dbReference type="Pfam" id="PF05795">
    <property type="entry name" value="Plasmodium_Vir"/>
    <property type="match status" value="3"/>
</dbReference>
<accession>A0A8S4H5P9</accession>
<feature type="region of interest" description="Disordered" evidence="1">
    <location>
        <begin position="395"/>
        <end position="486"/>
    </location>
</feature>
<organism evidence="3 4">
    <name type="scientific">Plasmodium vivax</name>
    <name type="common">malaria parasite P. vivax</name>
    <dbReference type="NCBI Taxonomy" id="5855"/>
    <lineage>
        <taxon>Eukaryota</taxon>
        <taxon>Sar</taxon>
        <taxon>Alveolata</taxon>
        <taxon>Apicomplexa</taxon>
        <taxon>Aconoidasida</taxon>
        <taxon>Haemosporida</taxon>
        <taxon>Plasmodiidae</taxon>
        <taxon>Plasmodium</taxon>
        <taxon>Plasmodium (Plasmodium)</taxon>
    </lineage>
</organism>